<dbReference type="InterPro" id="IPR036942">
    <property type="entry name" value="Beta-barrel_TonB_sf"/>
</dbReference>
<dbReference type="GO" id="GO:0004180">
    <property type="term" value="F:carboxypeptidase activity"/>
    <property type="evidence" value="ECO:0007669"/>
    <property type="project" value="UniProtKB-KW"/>
</dbReference>
<dbReference type="KEGG" id="adin:H7849_17085"/>
<evidence type="ECO:0000256" key="1">
    <source>
        <dbReference type="ARBA" id="ARBA00004442"/>
    </source>
</evidence>
<dbReference type="Pfam" id="PF25183">
    <property type="entry name" value="OMP_b-brl_4"/>
    <property type="match status" value="2"/>
</dbReference>
<evidence type="ECO:0000259" key="4">
    <source>
        <dbReference type="Pfam" id="PF25183"/>
    </source>
</evidence>
<name>A0A7G8BE51_9BACT</name>
<dbReference type="RefSeq" id="WP_186740960.1">
    <property type="nucleotide sequence ID" value="NZ_CP060394.1"/>
</dbReference>
<reference evidence="5 6" key="1">
    <citation type="submission" date="2020-08" db="EMBL/GenBank/DDBJ databases">
        <title>Edaphobacter telluris sp. nov. and Acidobacterium dinghuensis sp. nov., two acidobacteria isolated from forest soil.</title>
        <authorList>
            <person name="Fu J."/>
            <person name="Qiu L."/>
        </authorList>
    </citation>
    <scope>NUCLEOTIDE SEQUENCE [LARGE SCALE GENOMIC DNA]</scope>
    <source>
        <strain evidence="5">4Y35</strain>
    </source>
</reference>
<protein>
    <submittedName>
        <fullName evidence="5">Carboxypeptidase regulatory-like domain-containing protein</fullName>
    </submittedName>
</protein>
<dbReference type="SUPFAM" id="SSF49464">
    <property type="entry name" value="Carboxypeptidase regulatory domain-like"/>
    <property type="match status" value="1"/>
</dbReference>
<evidence type="ECO:0000313" key="6">
    <source>
        <dbReference type="Proteomes" id="UP000515312"/>
    </source>
</evidence>
<dbReference type="Gene3D" id="2.40.170.20">
    <property type="entry name" value="TonB-dependent receptor, beta-barrel domain"/>
    <property type="match status" value="1"/>
</dbReference>
<comment type="subcellular location">
    <subcellularLocation>
        <location evidence="1">Cell outer membrane</location>
    </subcellularLocation>
</comment>
<dbReference type="AlphaFoldDB" id="A0A7G8BE51"/>
<proteinExistence type="predicted"/>
<sequence>MRRGRLRALSLAITIWVAIFASVSFTLTANGQIVGASITGTVRDASGASVPQAAITVRNLETGAVRKVESDGEGHYAAPSVPVGRYEVTAEKEGFNTATRSGVNLVIGQSAVVDLSLAVGEVHEQVAVTDAPQTLNPTTQQISGLVSERQVKELPLNGRSFDELITLNPAVVNYTGQRSGSIGTSNSSPGNMFAVAGRRPQDNLFLLNGVEYTGASEINVTPGGVSGQLLGVDAVREFNVVSDTYGAEYGKRTGAQVSIVTASGTNKLHGSAFEFLRNSALDARNYFDQSDIPIFQRNQFGGALGGPLVKSKLLLFGNYEGFRQNLGLSNVTLVPDNAARAQAVASVQPLLALWPLQNGPELGGGIAEAFNHPLQRIREDFGTTRLDDNISAKDSAFAVYTIDDSSADTPTINPLSTVDTALREQVLSAQEQHIFSPRVLNTFRFGFSRGGYFFTGQTPVDLPGWVQGKPIGAIVIGGGTALNGASQISLAGTNAGSNLTAARNLFTWDDHVYVSHGRNQLEAGVWLQRLQSNSNLAQYQNGQASFGSLSAFLQGTVSTFTVIPSPTELGWRSLEAAGFVQDTLRLWPNLELRLGFRFESTDGWNEAQGRASNFIFDENGALETQPHIGNSALTDNRAKFLPEPRIGLAWTPSQKSGTVVHAGFGIYRALLDSLDYRLDQNAPFNTTQSVKNIAVSKLNFVPGTPPPAGTLISPSGIQPDAYTPTLLSWSLNIEQQIAPATSLTLGYIGSHGYHQILSEDVNEPIPTICPASPCPSNLAAGTVYYPKGAPYANPKLANSTTWISEGVSSYNGLIVDVNRRFNNGLQFRGVYTFSKNLDNGTAWNSSVGANAPGFVMYPAEPQLDYGPANTDVRHLAVINGTYELPFGNGKTWLKGLSTWNERLVSGWSTSAIFNVQSGLPFTPQLGFNPSNNGDSRNPVRPSVNPDFRGNVIQGGPAQYFNPEAFVVPFAGTYGNLGRNTLNGPGLSELDLSLRKNTAISERVNLQFRSEFFNILNHTNFGTPNTVVYSSVSTTPSPTAGVITTTATTSRQIQFGLKLLF</sequence>
<keyword evidence="5" id="KW-0645">Protease</keyword>
<feature type="domain" description="TonB-dependent transporter Oar-like beta-barrel" evidence="4">
    <location>
        <begin position="260"/>
        <end position="341"/>
    </location>
</feature>
<dbReference type="GO" id="GO:0009279">
    <property type="term" value="C:cell outer membrane"/>
    <property type="evidence" value="ECO:0007669"/>
    <property type="project" value="UniProtKB-SubCell"/>
</dbReference>
<dbReference type="InterPro" id="IPR008969">
    <property type="entry name" value="CarboxyPept-like_regulatory"/>
</dbReference>
<evidence type="ECO:0000313" key="5">
    <source>
        <dbReference type="EMBL" id="QNI30821.1"/>
    </source>
</evidence>
<evidence type="ECO:0000256" key="3">
    <source>
        <dbReference type="ARBA" id="ARBA00023237"/>
    </source>
</evidence>
<dbReference type="InterPro" id="IPR057601">
    <property type="entry name" value="Oar-like_b-barrel"/>
</dbReference>
<dbReference type="Proteomes" id="UP000515312">
    <property type="component" value="Chromosome"/>
</dbReference>
<keyword evidence="5" id="KW-0121">Carboxypeptidase</keyword>
<dbReference type="SUPFAM" id="SSF56935">
    <property type="entry name" value="Porins"/>
    <property type="match status" value="1"/>
</dbReference>
<dbReference type="Pfam" id="PF13620">
    <property type="entry name" value="CarboxypepD_reg"/>
    <property type="match status" value="1"/>
</dbReference>
<gene>
    <name evidence="5" type="ORF">H7849_17085</name>
</gene>
<dbReference type="EMBL" id="CP060394">
    <property type="protein sequence ID" value="QNI30821.1"/>
    <property type="molecule type" value="Genomic_DNA"/>
</dbReference>
<keyword evidence="3" id="KW-0998">Cell outer membrane</keyword>
<feature type="domain" description="TonB-dependent transporter Oar-like beta-barrel" evidence="4">
    <location>
        <begin position="347"/>
        <end position="1053"/>
    </location>
</feature>
<keyword evidence="2" id="KW-0472">Membrane</keyword>
<organism evidence="5 6">
    <name type="scientific">Alloacidobacterium dinghuense</name>
    <dbReference type="NCBI Taxonomy" id="2763107"/>
    <lineage>
        <taxon>Bacteria</taxon>
        <taxon>Pseudomonadati</taxon>
        <taxon>Acidobacteriota</taxon>
        <taxon>Terriglobia</taxon>
        <taxon>Terriglobales</taxon>
        <taxon>Acidobacteriaceae</taxon>
        <taxon>Alloacidobacterium</taxon>
    </lineage>
</organism>
<evidence type="ECO:0000256" key="2">
    <source>
        <dbReference type="ARBA" id="ARBA00023136"/>
    </source>
</evidence>
<keyword evidence="5" id="KW-0378">Hydrolase</keyword>
<dbReference type="Gene3D" id="2.60.40.1120">
    <property type="entry name" value="Carboxypeptidase-like, regulatory domain"/>
    <property type="match status" value="1"/>
</dbReference>
<keyword evidence="6" id="KW-1185">Reference proteome</keyword>
<accession>A0A7G8BE51</accession>